<dbReference type="EMBL" id="CM055092">
    <property type="protein sequence ID" value="KAJ7570547.1"/>
    <property type="molecule type" value="Genomic_DNA"/>
</dbReference>
<evidence type="ECO:0000313" key="1">
    <source>
        <dbReference type="EMBL" id="KAJ7570547.1"/>
    </source>
</evidence>
<evidence type="ECO:0000313" key="2">
    <source>
        <dbReference type="Proteomes" id="UP001162992"/>
    </source>
</evidence>
<gene>
    <name evidence="1" type="ORF">O6H91_01G124900</name>
</gene>
<comment type="caution">
    <text evidence="1">The sequence shown here is derived from an EMBL/GenBank/DDBJ whole genome shotgun (WGS) entry which is preliminary data.</text>
</comment>
<proteinExistence type="predicted"/>
<name>A0ACC2EVU0_DIPCM</name>
<protein>
    <submittedName>
        <fullName evidence="1">Uncharacterized protein</fullName>
    </submittedName>
</protein>
<sequence>MFSVWRNNLKIPFHVVGITTVKNLVSILFFFVGKMYSQEIWYNAHATFYGGGDASGTMGGACGYGNLNSQGYGTNTAALSTAIFQDGLSCGTCYEIKCTDDPQWCLPGSPSIIVTATNFCPPNNALPNDNGGWCNWPLEHFDLSQPAFQQLAQFLGGIIPVLYRKVSCYRTGGIRFTINGNTYFTLVLITNVAGDGAVTAVSVKGSGDFWRPMNRNWGQNWEIDTVLVGQALSFQVTTSNQNTLTSYNVAPSNWQFGQTYSGDQFQ</sequence>
<accession>A0ACC2EVU0</accession>
<keyword evidence="2" id="KW-1185">Reference proteome</keyword>
<dbReference type="Proteomes" id="UP001162992">
    <property type="component" value="Chromosome 1"/>
</dbReference>
<organism evidence="1 2">
    <name type="scientific">Diphasiastrum complanatum</name>
    <name type="common">Issler's clubmoss</name>
    <name type="synonym">Lycopodium complanatum</name>
    <dbReference type="NCBI Taxonomy" id="34168"/>
    <lineage>
        <taxon>Eukaryota</taxon>
        <taxon>Viridiplantae</taxon>
        <taxon>Streptophyta</taxon>
        <taxon>Embryophyta</taxon>
        <taxon>Tracheophyta</taxon>
        <taxon>Lycopodiopsida</taxon>
        <taxon>Lycopodiales</taxon>
        <taxon>Lycopodiaceae</taxon>
        <taxon>Lycopodioideae</taxon>
        <taxon>Diphasiastrum</taxon>
    </lineage>
</organism>
<reference evidence="2" key="1">
    <citation type="journal article" date="2024" name="Proc. Natl. Acad. Sci. U.S.A.">
        <title>Extraordinary preservation of gene collinearity over three hundred million years revealed in homosporous lycophytes.</title>
        <authorList>
            <person name="Li C."/>
            <person name="Wickell D."/>
            <person name="Kuo L.Y."/>
            <person name="Chen X."/>
            <person name="Nie B."/>
            <person name="Liao X."/>
            <person name="Peng D."/>
            <person name="Ji J."/>
            <person name="Jenkins J."/>
            <person name="Williams M."/>
            <person name="Shu S."/>
            <person name="Plott C."/>
            <person name="Barry K."/>
            <person name="Rajasekar S."/>
            <person name="Grimwood J."/>
            <person name="Han X."/>
            <person name="Sun S."/>
            <person name="Hou Z."/>
            <person name="He W."/>
            <person name="Dai G."/>
            <person name="Sun C."/>
            <person name="Schmutz J."/>
            <person name="Leebens-Mack J.H."/>
            <person name="Li F.W."/>
            <person name="Wang L."/>
        </authorList>
    </citation>
    <scope>NUCLEOTIDE SEQUENCE [LARGE SCALE GENOMIC DNA]</scope>
    <source>
        <strain evidence="2">cv. PW_Plant_1</strain>
    </source>
</reference>